<dbReference type="Pfam" id="PF13560">
    <property type="entry name" value="HTH_31"/>
    <property type="match status" value="1"/>
</dbReference>
<dbReference type="Proteomes" id="UP001500620">
    <property type="component" value="Unassembled WGS sequence"/>
</dbReference>
<evidence type="ECO:0000259" key="1">
    <source>
        <dbReference type="PROSITE" id="PS50943"/>
    </source>
</evidence>
<organism evidence="2 3">
    <name type="scientific">Dactylosporangium darangshiense</name>
    <dbReference type="NCBI Taxonomy" id="579108"/>
    <lineage>
        <taxon>Bacteria</taxon>
        <taxon>Bacillati</taxon>
        <taxon>Actinomycetota</taxon>
        <taxon>Actinomycetes</taxon>
        <taxon>Micromonosporales</taxon>
        <taxon>Micromonosporaceae</taxon>
        <taxon>Dactylosporangium</taxon>
    </lineage>
</organism>
<accession>A0ABP8DSK0</accession>
<dbReference type="CDD" id="cd00093">
    <property type="entry name" value="HTH_XRE"/>
    <property type="match status" value="1"/>
</dbReference>
<dbReference type="InterPro" id="IPR010982">
    <property type="entry name" value="Lambda_DNA-bd_dom_sf"/>
</dbReference>
<dbReference type="Pfam" id="PF10901">
    <property type="entry name" value="DUF2690"/>
    <property type="match status" value="1"/>
</dbReference>
<evidence type="ECO:0000313" key="2">
    <source>
        <dbReference type="EMBL" id="GAA4262904.1"/>
    </source>
</evidence>
<evidence type="ECO:0000313" key="3">
    <source>
        <dbReference type="Proteomes" id="UP001500620"/>
    </source>
</evidence>
<proteinExistence type="predicted"/>
<dbReference type="RefSeq" id="WP_345141051.1">
    <property type="nucleotide sequence ID" value="NZ_BAABAT010000057.1"/>
</dbReference>
<protein>
    <recommendedName>
        <fullName evidence="1">HTH cro/C1-type domain-containing protein</fullName>
    </recommendedName>
</protein>
<dbReference type="InterPro" id="IPR001387">
    <property type="entry name" value="Cro/C1-type_HTH"/>
</dbReference>
<feature type="domain" description="HTH cro/C1-type" evidence="1">
    <location>
        <begin position="13"/>
        <end position="68"/>
    </location>
</feature>
<keyword evidence="3" id="KW-1185">Reference proteome</keyword>
<dbReference type="Gene3D" id="1.10.260.40">
    <property type="entry name" value="lambda repressor-like DNA-binding domains"/>
    <property type="match status" value="1"/>
</dbReference>
<sequence length="275" mass="29564">MDSGDFIGIGPELRRLRRAEGLSQRQMAARLRLSAHSAVSDFELGRRIPAEDVVAAYERVLGLPPGRLEEYRRRDLAHRADLEFEAAARPAVEEPESPAAVPPVVRRRLPRRYLLAGAVLVLAVAAAASPTVAHPSEPGWVWSNQHVTDNAERVTPENMDGDDPRARGCAADSTTVVETPLLLPGGGDFGTLRLRHSAKCGTSWGSAYYANPDLYTVRIAAHRPADGAEVHSEWSNNTPPGSYGDMLSTATGCVWVEATVTTPAGTTSPVRTPCA</sequence>
<name>A0ABP8DSK0_9ACTN</name>
<dbReference type="InterPro" id="IPR021224">
    <property type="entry name" value="DUF2690"/>
</dbReference>
<dbReference type="SMART" id="SM00530">
    <property type="entry name" value="HTH_XRE"/>
    <property type="match status" value="1"/>
</dbReference>
<dbReference type="PROSITE" id="PS50943">
    <property type="entry name" value="HTH_CROC1"/>
    <property type="match status" value="1"/>
</dbReference>
<comment type="caution">
    <text evidence="2">The sequence shown here is derived from an EMBL/GenBank/DDBJ whole genome shotgun (WGS) entry which is preliminary data.</text>
</comment>
<reference evidence="3" key="1">
    <citation type="journal article" date="2019" name="Int. J. Syst. Evol. Microbiol.">
        <title>The Global Catalogue of Microorganisms (GCM) 10K type strain sequencing project: providing services to taxonomists for standard genome sequencing and annotation.</title>
        <authorList>
            <consortium name="The Broad Institute Genomics Platform"/>
            <consortium name="The Broad Institute Genome Sequencing Center for Infectious Disease"/>
            <person name="Wu L."/>
            <person name="Ma J."/>
        </authorList>
    </citation>
    <scope>NUCLEOTIDE SEQUENCE [LARGE SCALE GENOMIC DNA]</scope>
    <source>
        <strain evidence="3">JCM 17441</strain>
    </source>
</reference>
<dbReference type="SUPFAM" id="SSF47413">
    <property type="entry name" value="lambda repressor-like DNA-binding domains"/>
    <property type="match status" value="1"/>
</dbReference>
<dbReference type="EMBL" id="BAABAT010000057">
    <property type="protein sequence ID" value="GAA4262904.1"/>
    <property type="molecule type" value="Genomic_DNA"/>
</dbReference>
<gene>
    <name evidence="2" type="ORF">GCM10022255_102620</name>
</gene>